<accession>A0A5B7KH87</accession>
<comment type="caution">
    <text evidence="2">The sequence shown here is derived from an EMBL/GenBank/DDBJ whole genome shotgun (WGS) entry which is preliminary data.</text>
</comment>
<evidence type="ECO:0000313" key="2">
    <source>
        <dbReference type="EMBL" id="MPD04469.1"/>
    </source>
</evidence>
<reference evidence="2 3" key="1">
    <citation type="submission" date="2019-05" db="EMBL/GenBank/DDBJ databases">
        <title>Another draft genome of Portunus trituberculatus and its Hox gene families provides insights of decapod evolution.</title>
        <authorList>
            <person name="Jeong J.-H."/>
            <person name="Song I."/>
            <person name="Kim S."/>
            <person name="Choi T."/>
            <person name="Kim D."/>
            <person name="Ryu S."/>
            <person name="Kim W."/>
        </authorList>
    </citation>
    <scope>NUCLEOTIDE SEQUENCE [LARGE SCALE GENOMIC DNA]</scope>
    <source>
        <tissue evidence="2">Muscle</tissue>
    </source>
</reference>
<protein>
    <submittedName>
        <fullName evidence="2">Uncharacterized protein</fullName>
    </submittedName>
</protein>
<gene>
    <name evidence="2" type="ORF">E2C01_100159</name>
</gene>
<proteinExistence type="predicted"/>
<dbReference type="EMBL" id="VSRR010141160">
    <property type="protein sequence ID" value="MPD04469.1"/>
    <property type="molecule type" value="Genomic_DNA"/>
</dbReference>
<dbReference type="Proteomes" id="UP000324222">
    <property type="component" value="Unassembled WGS sequence"/>
</dbReference>
<sequence length="198" mass="20341">MGAAGGGRQAAPSRHTTQAAARLRQSHRRLATQTRSLPPAPAASVRHSVIVVMCRPAAVCQCVFCVQGEAPARPYLQEPSPGPVPSLPPDHCPPSVRPRPAKVSPVLVSPSLTAAAAAAAASGNAGQSVQGEEGEDLRVSRVSAGSRNKSTPRTLRRGKFRRCLCYGGAGVGGLARQQDEGARSRQVAAVLTCGAVTA</sequence>
<dbReference type="AlphaFoldDB" id="A0A5B7KH87"/>
<evidence type="ECO:0000256" key="1">
    <source>
        <dbReference type="SAM" id="MobiDB-lite"/>
    </source>
</evidence>
<feature type="region of interest" description="Disordered" evidence="1">
    <location>
        <begin position="76"/>
        <end position="101"/>
    </location>
</feature>
<evidence type="ECO:0000313" key="3">
    <source>
        <dbReference type="Proteomes" id="UP000324222"/>
    </source>
</evidence>
<feature type="region of interest" description="Disordered" evidence="1">
    <location>
        <begin position="125"/>
        <end position="153"/>
    </location>
</feature>
<feature type="region of interest" description="Disordered" evidence="1">
    <location>
        <begin position="1"/>
        <end position="42"/>
    </location>
</feature>
<feature type="compositionally biased region" description="Polar residues" evidence="1">
    <location>
        <begin position="143"/>
        <end position="153"/>
    </location>
</feature>
<feature type="compositionally biased region" description="Pro residues" evidence="1">
    <location>
        <begin position="80"/>
        <end position="97"/>
    </location>
</feature>
<keyword evidence="3" id="KW-1185">Reference proteome</keyword>
<organism evidence="2 3">
    <name type="scientific">Portunus trituberculatus</name>
    <name type="common">Swimming crab</name>
    <name type="synonym">Neptunus trituberculatus</name>
    <dbReference type="NCBI Taxonomy" id="210409"/>
    <lineage>
        <taxon>Eukaryota</taxon>
        <taxon>Metazoa</taxon>
        <taxon>Ecdysozoa</taxon>
        <taxon>Arthropoda</taxon>
        <taxon>Crustacea</taxon>
        <taxon>Multicrustacea</taxon>
        <taxon>Malacostraca</taxon>
        <taxon>Eumalacostraca</taxon>
        <taxon>Eucarida</taxon>
        <taxon>Decapoda</taxon>
        <taxon>Pleocyemata</taxon>
        <taxon>Brachyura</taxon>
        <taxon>Eubrachyura</taxon>
        <taxon>Portunoidea</taxon>
        <taxon>Portunidae</taxon>
        <taxon>Portuninae</taxon>
        <taxon>Portunus</taxon>
    </lineage>
</organism>
<name>A0A5B7KH87_PORTR</name>